<gene>
    <name evidence="2" type="ORF">RS030_81487</name>
</gene>
<proteinExistence type="predicted"/>
<dbReference type="EMBL" id="JAWDEY010000036">
    <property type="protein sequence ID" value="KAK6587723.1"/>
    <property type="molecule type" value="Genomic_DNA"/>
</dbReference>
<keyword evidence="3" id="KW-1185">Reference proteome</keyword>
<feature type="region of interest" description="Disordered" evidence="1">
    <location>
        <begin position="78"/>
        <end position="143"/>
    </location>
</feature>
<sequence>MKADGIILPGGIIYSSEKNRLKNDKLIPLKTVKNIYNTKKSERTKKTSLKPFENESLREFSTRVDLELKRNLIESDREAFRSKRSEKNKLKREKRETRNKSKAKVDNESNLTSDSSIYGSPENKYSRSNTNRPSFGDIIDSPPTFSNKLKEKLNRTKKNNENKAKDLSNYVESVRKAYLEIKSKRLSERNKYFEEKCGKKEKILNEFGDCWVGIGKFRRYQD</sequence>
<reference evidence="2 3" key="1">
    <citation type="submission" date="2023-10" db="EMBL/GenBank/DDBJ databases">
        <title>Comparative genomics analysis reveals potential genetic determinants of host preference in Cryptosporidium xiaoi.</title>
        <authorList>
            <person name="Xiao L."/>
            <person name="Li J."/>
        </authorList>
    </citation>
    <scope>NUCLEOTIDE SEQUENCE [LARGE SCALE GENOMIC DNA]</scope>
    <source>
        <strain evidence="2 3">52996</strain>
    </source>
</reference>
<name>A0AAV9XSI4_9CRYT</name>
<protein>
    <submittedName>
        <fullName evidence="2">Uncharacterized protein</fullName>
    </submittedName>
</protein>
<evidence type="ECO:0000313" key="2">
    <source>
        <dbReference type="EMBL" id="KAK6587723.1"/>
    </source>
</evidence>
<organism evidence="2 3">
    <name type="scientific">Cryptosporidium xiaoi</name>
    <dbReference type="NCBI Taxonomy" id="659607"/>
    <lineage>
        <taxon>Eukaryota</taxon>
        <taxon>Sar</taxon>
        <taxon>Alveolata</taxon>
        <taxon>Apicomplexa</taxon>
        <taxon>Conoidasida</taxon>
        <taxon>Coccidia</taxon>
        <taxon>Eucoccidiorida</taxon>
        <taxon>Eimeriorina</taxon>
        <taxon>Cryptosporidiidae</taxon>
        <taxon>Cryptosporidium</taxon>
    </lineage>
</organism>
<dbReference type="Proteomes" id="UP001311799">
    <property type="component" value="Unassembled WGS sequence"/>
</dbReference>
<accession>A0AAV9XSI4</accession>
<evidence type="ECO:0000256" key="1">
    <source>
        <dbReference type="SAM" id="MobiDB-lite"/>
    </source>
</evidence>
<feature type="compositionally biased region" description="Polar residues" evidence="1">
    <location>
        <begin position="108"/>
        <end position="118"/>
    </location>
</feature>
<comment type="caution">
    <text evidence="2">The sequence shown here is derived from an EMBL/GenBank/DDBJ whole genome shotgun (WGS) entry which is preliminary data.</text>
</comment>
<evidence type="ECO:0000313" key="3">
    <source>
        <dbReference type="Proteomes" id="UP001311799"/>
    </source>
</evidence>
<feature type="compositionally biased region" description="Basic and acidic residues" evidence="1">
    <location>
        <begin position="78"/>
        <end position="107"/>
    </location>
</feature>
<dbReference type="AlphaFoldDB" id="A0AAV9XSI4"/>